<organism evidence="1">
    <name type="scientific">Arundo donax</name>
    <name type="common">Giant reed</name>
    <name type="synonym">Donax arundinaceus</name>
    <dbReference type="NCBI Taxonomy" id="35708"/>
    <lineage>
        <taxon>Eukaryota</taxon>
        <taxon>Viridiplantae</taxon>
        <taxon>Streptophyta</taxon>
        <taxon>Embryophyta</taxon>
        <taxon>Tracheophyta</taxon>
        <taxon>Spermatophyta</taxon>
        <taxon>Magnoliopsida</taxon>
        <taxon>Liliopsida</taxon>
        <taxon>Poales</taxon>
        <taxon>Poaceae</taxon>
        <taxon>PACMAD clade</taxon>
        <taxon>Arundinoideae</taxon>
        <taxon>Arundineae</taxon>
        <taxon>Arundo</taxon>
    </lineage>
</organism>
<reference evidence="1" key="1">
    <citation type="submission" date="2014-09" db="EMBL/GenBank/DDBJ databases">
        <authorList>
            <person name="Magalhaes I.L.F."/>
            <person name="Oliveira U."/>
            <person name="Santos F.R."/>
            <person name="Vidigal T.H.D.A."/>
            <person name="Brescovit A.D."/>
            <person name="Santos A.J."/>
        </authorList>
    </citation>
    <scope>NUCLEOTIDE SEQUENCE</scope>
    <source>
        <tissue evidence="1">Shoot tissue taken approximately 20 cm above the soil surface</tissue>
    </source>
</reference>
<evidence type="ECO:0000313" key="1">
    <source>
        <dbReference type="EMBL" id="JAE15531.1"/>
    </source>
</evidence>
<sequence>MRAPNSNDGTTIRIDLLFPFIQF</sequence>
<name>A0A0A9FZ05_ARUDO</name>
<reference evidence="1" key="2">
    <citation type="journal article" date="2015" name="Data Brief">
        <title>Shoot transcriptome of the giant reed, Arundo donax.</title>
        <authorList>
            <person name="Barrero R.A."/>
            <person name="Guerrero F.D."/>
            <person name="Moolhuijzen P."/>
            <person name="Goolsby J.A."/>
            <person name="Tidwell J."/>
            <person name="Bellgard S.E."/>
            <person name="Bellgard M.I."/>
        </authorList>
    </citation>
    <scope>NUCLEOTIDE SEQUENCE</scope>
    <source>
        <tissue evidence="1">Shoot tissue taken approximately 20 cm above the soil surface</tissue>
    </source>
</reference>
<dbReference type="EMBL" id="GBRH01182365">
    <property type="protein sequence ID" value="JAE15531.1"/>
    <property type="molecule type" value="Transcribed_RNA"/>
</dbReference>
<proteinExistence type="predicted"/>
<accession>A0A0A9FZ05</accession>
<protein>
    <submittedName>
        <fullName evidence="1">Uncharacterized protein</fullName>
    </submittedName>
</protein>
<dbReference type="AlphaFoldDB" id="A0A0A9FZ05"/>